<evidence type="ECO:0000259" key="1">
    <source>
        <dbReference type="Pfam" id="PF03732"/>
    </source>
</evidence>
<dbReference type="OrthoDB" id="996639at2759"/>
<dbReference type="EMBL" id="JABFAB010239694">
    <property type="protein sequence ID" value="MBA0671128.1"/>
    <property type="molecule type" value="Genomic_DNA"/>
</dbReference>
<reference evidence="2 3" key="1">
    <citation type="journal article" date="2019" name="Genome Biol. Evol.">
        <title>Insights into the evolution of the New World diploid cottons (Gossypium, subgenus Houzingenia) based on genome sequencing.</title>
        <authorList>
            <person name="Grover C.E."/>
            <person name="Arick M.A. 2nd"/>
            <person name="Thrash A."/>
            <person name="Conover J.L."/>
            <person name="Sanders W.S."/>
            <person name="Peterson D.G."/>
            <person name="Frelichowski J.E."/>
            <person name="Scheffler J.A."/>
            <person name="Scheffler B.E."/>
            <person name="Wendel J.F."/>
        </authorList>
    </citation>
    <scope>NUCLEOTIDE SEQUENCE [LARGE SCALE GENOMIC DNA]</scope>
    <source>
        <strain evidence="2">57</strain>
        <tissue evidence="2">Leaf</tissue>
    </source>
</reference>
<gene>
    <name evidence="2" type="ORF">Goklo_023920</name>
</gene>
<feature type="domain" description="Retrotransposon gag" evidence="1">
    <location>
        <begin position="22"/>
        <end position="68"/>
    </location>
</feature>
<dbReference type="Pfam" id="PF03732">
    <property type="entry name" value="Retrotrans_gag"/>
    <property type="match status" value="1"/>
</dbReference>
<accession>A0A7J8W7Z8</accession>
<dbReference type="AlphaFoldDB" id="A0A7J8W7Z8"/>
<name>A0A7J8W7Z8_9ROSI</name>
<comment type="caution">
    <text evidence="2">The sequence shown here is derived from an EMBL/GenBank/DDBJ whole genome shotgun (WGS) entry which is preliminary data.</text>
</comment>
<dbReference type="InterPro" id="IPR005162">
    <property type="entry name" value="Retrotrans_gag_dom"/>
</dbReference>
<organism evidence="2 3">
    <name type="scientific">Gossypium klotzschianum</name>
    <dbReference type="NCBI Taxonomy" id="34286"/>
    <lineage>
        <taxon>Eukaryota</taxon>
        <taxon>Viridiplantae</taxon>
        <taxon>Streptophyta</taxon>
        <taxon>Embryophyta</taxon>
        <taxon>Tracheophyta</taxon>
        <taxon>Spermatophyta</taxon>
        <taxon>Magnoliopsida</taxon>
        <taxon>eudicotyledons</taxon>
        <taxon>Gunneridae</taxon>
        <taxon>Pentapetalae</taxon>
        <taxon>rosids</taxon>
        <taxon>malvids</taxon>
        <taxon>Malvales</taxon>
        <taxon>Malvaceae</taxon>
        <taxon>Malvoideae</taxon>
        <taxon>Gossypium</taxon>
    </lineage>
</organism>
<protein>
    <recommendedName>
        <fullName evidence="1">Retrotransposon gag domain-containing protein</fullName>
    </recommendedName>
</protein>
<evidence type="ECO:0000313" key="3">
    <source>
        <dbReference type="Proteomes" id="UP000593573"/>
    </source>
</evidence>
<keyword evidence="3" id="KW-1185">Reference proteome</keyword>
<sequence length="72" mass="8688">MFPNRRSLRVHDPQGMWITSYGKWSPWMRNMVGNAIGTWEEFQKEVKKQFYPQYAENKARAKLHRLTQQCTV</sequence>
<proteinExistence type="predicted"/>
<evidence type="ECO:0000313" key="2">
    <source>
        <dbReference type="EMBL" id="MBA0671128.1"/>
    </source>
</evidence>
<dbReference type="Proteomes" id="UP000593573">
    <property type="component" value="Unassembled WGS sequence"/>
</dbReference>